<accession>A0A4R3VD69</accession>
<feature type="DNA-binding region" description="H-T-H motif" evidence="4">
    <location>
        <begin position="35"/>
        <end position="54"/>
    </location>
</feature>
<dbReference type="SUPFAM" id="SSF48498">
    <property type="entry name" value="Tetracyclin repressor-like, C-terminal domain"/>
    <property type="match status" value="1"/>
</dbReference>
<dbReference type="PANTHER" id="PTHR30055:SF234">
    <property type="entry name" value="HTH-TYPE TRANSCRIPTIONAL REGULATOR BETI"/>
    <property type="match status" value="1"/>
</dbReference>
<proteinExistence type="predicted"/>
<sequence length="204" mass="23123">MSEAHHRKKQPVVVRRQLLDEAAALAVEQGLTGLTLEAVARAAGVSKGGLLHHFPSKHALLEALCDEFLRRLEERIAQAMAQDEIETGRFARAYLDAMASRDWMAGNGQWAVLSVMLFSEPEWRRRWHDWVEGRLRQNGDIDASPATWIVRLAADGLWLSDLVEGRQNQPQRRKAVLEELRAMTTRPKDYPCLEPKAPAEGFQH</sequence>
<comment type="caution">
    <text evidence="6">The sequence shown here is derived from an EMBL/GenBank/DDBJ whole genome shotgun (WGS) entry which is preliminary data.</text>
</comment>
<gene>
    <name evidence="6" type="ORF">EV686_102335</name>
</gene>
<dbReference type="InterPro" id="IPR050109">
    <property type="entry name" value="HTH-type_TetR-like_transc_reg"/>
</dbReference>
<dbReference type="OrthoDB" id="9809772at2"/>
<protein>
    <submittedName>
        <fullName evidence="6">TetR family transcriptional regulator</fullName>
    </submittedName>
</protein>
<dbReference type="Proteomes" id="UP000294692">
    <property type="component" value="Unassembled WGS sequence"/>
</dbReference>
<organism evidence="6 7">
    <name type="scientific">Paracandidimonas soli</name>
    <dbReference type="NCBI Taxonomy" id="1917182"/>
    <lineage>
        <taxon>Bacteria</taxon>
        <taxon>Pseudomonadati</taxon>
        <taxon>Pseudomonadota</taxon>
        <taxon>Betaproteobacteria</taxon>
        <taxon>Burkholderiales</taxon>
        <taxon>Alcaligenaceae</taxon>
        <taxon>Paracandidimonas</taxon>
    </lineage>
</organism>
<dbReference type="PROSITE" id="PS50977">
    <property type="entry name" value="HTH_TETR_2"/>
    <property type="match status" value="1"/>
</dbReference>
<evidence type="ECO:0000256" key="3">
    <source>
        <dbReference type="ARBA" id="ARBA00023163"/>
    </source>
</evidence>
<reference evidence="6 7" key="1">
    <citation type="submission" date="2019-03" db="EMBL/GenBank/DDBJ databases">
        <title>Genomic Encyclopedia of Type Strains, Phase IV (KMG-IV): sequencing the most valuable type-strain genomes for metagenomic binning, comparative biology and taxonomic classification.</title>
        <authorList>
            <person name="Goeker M."/>
        </authorList>
    </citation>
    <scope>NUCLEOTIDE SEQUENCE [LARGE SCALE GENOMIC DNA]</scope>
    <source>
        <strain evidence="6 7">DSM 100048</strain>
    </source>
</reference>
<evidence type="ECO:0000256" key="4">
    <source>
        <dbReference type="PROSITE-ProRule" id="PRU00335"/>
    </source>
</evidence>
<dbReference type="Pfam" id="PF17937">
    <property type="entry name" value="TetR_C_28"/>
    <property type="match status" value="1"/>
</dbReference>
<dbReference type="InterPro" id="IPR036271">
    <property type="entry name" value="Tet_transcr_reg_TetR-rel_C_sf"/>
</dbReference>
<dbReference type="InterPro" id="IPR041479">
    <property type="entry name" value="TetR_CgmR_C"/>
</dbReference>
<name>A0A4R3VD69_9BURK</name>
<dbReference type="GO" id="GO:0003700">
    <property type="term" value="F:DNA-binding transcription factor activity"/>
    <property type="evidence" value="ECO:0007669"/>
    <property type="project" value="TreeGrafter"/>
</dbReference>
<evidence type="ECO:0000313" key="7">
    <source>
        <dbReference type="Proteomes" id="UP000294692"/>
    </source>
</evidence>
<keyword evidence="1" id="KW-0805">Transcription regulation</keyword>
<keyword evidence="2 4" id="KW-0238">DNA-binding</keyword>
<keyword evidence="3" id="KW-0804">Transcription</keyword>
<evidence type="ECO:0000256" key="1">
    <source>
        <dbReference type="ARBA" id="ARBA00023015"/>
    </source>
</evidence>
<evidence type="ECO:0000259" key="5">
    <source>
        <dbReference type="PROSITE" id="PS50977"/>
    </source>
</evidence>
<dbReference type="EMBL" id="SMBX01000002">
    <property type="protein sequence ID" value="TCV01622.1"/>
    <property type="molecule type" value="Genomic_DNA"/>
</dbReference>
<dbReference type="GO" id="GO:0000976">
    <property type="term" value="F:transcription cis-regulatory region binding"/>
    <property type="evidence" value="ECO:0007669"/>
    <property type="project" value="TreeGrafter"/>
</dbReference>
<evidence type="ECO:0000313" key="6">
    <source>
        <dbReference type="EMBL" id="TCV01622.1"/>
    </source>
</evidence>
<dbReference type="Pfam" id="PF00440">
    <property type="entry name" value="TetR_N"/>
    <property type="match status" value="1"/>
</dbReference>
<evidence type="ECO:0000256" key="2">
    <source>
        <dbReference type="ARBA" id="ARBA00023125"/>
    </source>
</evidence>
<dbReference type="PRINTS" id="PR00455">
    <property type="entry name" value="HTHTETR"/>
</dbReference>
<dbReference type="InterPro" id="IPR009057">
    <property type="entry name" value="Homeodomain-like_sf"/>
</dbReference>
<keyword evidence="7" id="KW-1185">Reference proteome</keyword>
<dbReference type="RefSeq" id="WP_132474295.1">
    <property type="nucleotide sequence ID" value="NZ_JBHRVM010000001.1"/>
</dbReference>
<dbReference type="Gene3D" id="1.10.357.10">
    <property type="entry name" value="Tetracycline Repressor, domain 2"/>
    <property type="match status" value="1"/>
</dbReference>
<dbReference type="InterPro" id="IPR001647">
    <property type="entry name" value="HTH_TetR"/>
</dbReference>
<dbReference type="SUPFAM" id="SSF46689">
    <property type="entry name" value="Homeodomain-like"/>
    <property type="match status" value="1"/>
</dbReference>
<feature type="domain" description="HTH tetR-type" evidence="5">
    <location>
        <begin position="12"/>
        <end position="72"/>
    </location>
</feature>
<dbReference type="AlphaFoldDB" id="A0A4R3VD69"/>
<dbReference type="PANTHER" id="PTHR30055">
    <property type="entry name" value="HTH-TYPE TRANSCRIPTIONAL REGULATOR RUTR"/>
    <property type="match status" value="1"/>
</dbReference>